<proteinExistence type="predicted"/>
<dbReference type="EMBL" id="OX459962">
    <property type="protein sequence ID" value="CAI9166864.1"/>
    <property type="molecule type" value="Genomic_DNA"/>
</dbReference>
<sequence length="99" mass="11255">MKEDEKKTEKGNDWLTGMHLSETTSCVSHLPEQLGGGMEASGKRGQHTQRAFFSCIILITLSLHKADYCLSSKLCKKWWWHGHGLAAQWTNLSVFCRFV</sequence>
<keyword evidence="2" id="KW-1185">Reference proteome</keyword>
<accession>A0ABN8YZB3</accession>
<gene>
    <name evidence="1" type="ORF">MRATA1EN1_LOCUS15826</name>
</gene>
<organism evidence="1 2">
    <name type="scientific">Rangifer tarandus platyrhynchus</name>
    <name type="common">Svalbard reindeer</name>
    <dbReference type="NCBI Taxonomy" id="3082113"/>
    <lineage>
        <taxon>Eukaryota</taxon>
        <taxon>Metazoa</taxon>
        <taxon>Chordata</taxon>
        <taxon>Craniata</taxon>
        <taxon>Vertebrata</taxon>
        <taxon>Euteleostomi</taxon>
        <taxon>Mammalia</taxon>
        <taxon>Eutheria</taxon>
        <taxon>Laurasiatheria</taxon>
        <taxon>Artiodactyla</taxon>
        <taxon>Ruminantia</taxon>
        <taxon>Pecora</taxon>
        <taxon>Cervidae</taxon>
        <taxon>Odocoileinae</taxon>
        <taxon>Rangifer</taxon>
    </lineage>
</organism>
<name>A0ABN8YZB3_RANTA</name>
<evidence type="ECO:0000313" key="1">
    <source>
        <dbReference type="EMBL" id="CAI9166864.1"/>
    </source>
</evidence>
<dbReference type="Proteomes" id="UP001176941">
    <property type="component" value="Chromosome 26"/>
</dbReference>
<protein>
    <submittedName>
        <fullName evidence="1">Uncharacterized protein</fullName>
    </submittedName>
</protein>
<reference evidence="1" key="1">
    <citation type="submission" date="2023-04" db="EMBL/GenBank/DDBJ databases">
        <authorList>
            <consortium name="ELIXIR-Norway"/>
        </authorList>
    </citation>
    <scope>NUCLEOTIDE SEQUENCE [LARGE SCALE GENOMIC DNA]</scope>
</reference>
<evidence type="ECO:0000313" key="2">
    <source>
        <dbReference type="Proteomes" id="UP001176941"/>
    </source>
</evidence>